<dbReference type="AlphaFoldDB" id="A0A2U1MFB5"/>
<evidence type="ECO:0000313" key="2">
    <source>
        <dbReference type="Proteomes" id="UP000245207"/>
    </source>
</evidence>
<protein>
    <submittedName>
        <fullName evidence="1">Uncharacterized protein</fullName>
    </submittedName>
</protein>
<dbReference type="EMBL" id="PKPP01005486">
    <property type="protein sequence ID" value="PWA59950.1"/>
    <property type="molecule type" value="Genomic_DNA"/>
</dbReference>
<organism evidence="1 2">
    <name type="scientific">Artemisia annua</name>
    <name type="common">Sweet wormwood</name>
    <dbReference type="NCBI Taxonomy" id="35608"/>
    <lineage>
        <taxon>Eukaryota</taxon>
        <taxon>Viridiplantae</taxon>
        <taxon>Streptophyta</taxon>
        <taxon>Embryophyta</taxon>
        <taxon>Tracheophyta</taxon>
        <taxon>Spermatophyta</taxon>
        <taxon>Magnoliopsida</taxon>
        <taxon>eudicotyledons</taxon>
        <taxon>Gunneridae</taxon>
        <taxon>Pentapetalae</taxon>
        <taxon>asterids</taxon>
        <taxon>campanulids</taxon>
        <taxon>Asterales</taxon>
        <taxon>Asteraceae</taxon>
        <taxon>Asteroideae</taxon>
        <taxon>Anthemideae</taxon>
        <taxon>Artemisiinae</taxon>
        <taxon>Artemisia</taxon>
    </lineage>
</organism>
<comment type="caution">
    <text evidence="1">The sequence shown here is derived from an EMBL/GenBank/DDBJ whole genome shotgun (WGS) entry which is preliminary data.</text>
</comment>
<evidence type="ECO:0000313" key="1">
    <source>
        <dbReference type="EMBL" id="PWA59950.1"/>
    </source>
</evidence>
<reference evidence="1 2" key="1">
    <citation type="journal article" date="2018" name="Mol. Plant">
        <title>The genome of Artemisia annua provides insight into the evolution of Asteraceae family and artemisinin biosynthesis.</title>
        <authorList>
            <person name="Shen Q."/>
            <person name="Zhang L."/>
            <person name="Liao Z."/>
            <person name="Wang S."/>
            <person name="Yan T."/>
            <person name="Shi P."/>
            <person name="Liu M."/>
            <person name="Fu X."/>
            <person name="Pan Q."/>
            <person name="Wang Y."/>
            <person name="Lv Z."/>
            <person name="Lu X."/>
            <person name="Zhang F."/>
            <person name="Jiang W."/>
            <person name="Ma Y."/>
            <person name="Chen M."/>
            <person name="Hao X."/>
            <person name="Li L."/>
            <person name="Tang Y."/>
            <person name="Lv G."/>
            <person name="Zhou Y."/>
            <person name="Sun X."/>
            <person name="Brodelius P.E."/>
            <person name="Rose J.K.C."/>
            <person name="Tang K."/>
        </authorList>
    </citation>
    <scope>NUCLEOTIDE SEQUENCE [LARGE SCALE GENOMIC DNA]</scope>
    <source>
        <strain evidence="2">cv. Huhao1</strain>
        <tissue evidence="1">Leaf</tissue>
    </source>
</reference>
<dbReference type="Proteomes" id="UP000245207">
    <property type="component" value="Unassembled WGS sequence"/>
</dbReference>
<accession>A0A2U1MFB5</accession>
<name>A0A2U1MFB5_ARTAN</name>
<keyword evidence="2" id="KW-1185">Reference proteome</keyword>
<gene>
    <name evidence="1" type="ORF">CTI12_AA386740</name>
</gene>
<proteinExistence type="predicted"/>
<sequence>MDSMTTHVYKSGTGRTEFARVLIEMDAKKGKDSIELQYIDCMQQVRGTKIVKVEYDWKPKVCSYCHVFGHDFE</sequence>